<accession>A0A1G6DYM1</accession>
<protein>
    <recommendedName>
        <fullName evidence="3">LPS export ABC transporter periplasmic protein LptC</fullName>
    </recommendedName>
</protein>
<organism evidence="1 2">
    <name type="scientific">Desulfonatronum thiosulfatophilum</name>
    <dbReference type="NCBI Taxonomy" id="617002"/>
    <lineage>
        <taxon>Bacteria</taxon>
        <taxon>Pseudomonadati</taxon>
        <taxon>Thermodesulfobacteriota</taxon>
        <taxon>Desulfovibrionia</taxon>
        <taxon>Desulfovibrionales</taxon>
        <taxon>Desulfonatronaceae</taxon>
        <taxon>Desulfonatronum</taxon>
    </lineage>
</organism>
<sequence>MHRKILIGLVCLLVVGFFVFSKDSEQERRTIGPMAEDVDVDVSMSGVEMRLGQQGRMLWTLKANSASYDQGQQVVLLNSPYITKNLVGNDVPVIVNAPLGEVDQASSDIRLWSGVHMEYGPTYLNSREAIFVQMDDTIFLSGDILLDRQGLQLRSEKGDVDLTTWVVNAEGGVEVIITKNNFSKGL</sequence>
<dbReference type="Proteomes" id="UP000198771">
    <property type="component" value="Unassembled WGS sequence"/>
</dbReference>
<keyword evidence="2" id="KW-1185">Reference proteome</keyword>
<dbReference type="EMBL" id="FMXO01000014">
    <property type="protein sequence ID" value="SDB50231.1"/>
    <property type="molecule type" value="Genomic_DNA"/>
</dbReference>
<gene>
    <name evidence="1" type="ORF">SAMN05660653_02482</name>
</gene>
<dbReference type="RefSeq" id="WP_092122212.1">
    <property type="nucleotide sequence ID" value="NZ_FMXO01000014.1"/>
</dbReference>
<dbReference type="AlphaFoldDB" id="A0A1G6DYM1"/>
<evidence type="ECO:0000313" key="1">
    <source>
        <dbReference type="EMBL" id="SDB50231.1"/>
    </source>
</evidence>
<dbReference type="STRING" id="617002.SAMN05660653_02482"/>
<evidence type="ECO:0000313" key="2">
    <source>
        <dbReference type="Proteomes" id="UP000198771"/>
    </source>
</evidence>
<dbReference type="OrthoDB" id="5471103at2"/>
<name>A0A1G6DYM1_9BACT</name>
<reference evidence="1" key="1">
    <citation type="submission" date="2016-10" db="EMBL/GenBank/DDBJ databases">
        <authorList>
            <person name="de Groot N.N."/>
        </authorList>
    </citation>
    <scope>NUCLEOTIDE SEQUENCE [LARGE SCALE GENOMIC DNA]</scope>
    <source>
        <strain evidence="1">ASO4-2</strain>
    </source>
</reference>
<evidence type="ECO:0008006" key="3">
    <source>
        <dbReference type="Google" id="ProtNLM"/>
    </source>
</evidence>
<proteinExistence type="predicted"/>